<keyword evidence="10" id="KW-1185">Reference proteome</keyword>
<dbReference type="PROSITE" id="PS50048">
    <property type="entry name" value="ZN2_CY6_FUNGAL_2"/>
    <property type="match status" value="1"/>
</dbReference>
<keyword evidence="2" id="KW-0479">Metal-binding</keyword>
<evidence type="ECO:0000313" key="9">
    <source>
        <dbReference type="EMBL" id="KAJ5142959.1"/>
    </source>
</evidence>
<comment type="subcellular location">
    <subcellularLocation>
        <location evidence="1">Nucleus</location>
    </subcellularLocation>
</comment>
<dbReference type="InterPro" id="IPR050815">
    <property type="entry name" value="TF_fung"/>
</dbReference>
<dbReference type="SMART" id="SM00906">
    <property type="entry name" value="Fungal_trans"/>
    <property type="match status" value="1"/>
</dbReference>
<accession>A0A9W9HAB6</accession>
<evidence type="ECO:0000256" key="3">
    <source>
        <dbReference type="ARBA" id="ARBA00023015"/>
    </source>
</evidence>
<reference evidence="9" key="2">
    <citation type="journal article" date="2023" name="IMA Fungus">
        <title>Comparative genomic study of the Penicillium genus elucidates a diverse pangenome and 15 lateral gene transfer events.</title>
        <authorList>
            <person name="Petersen C."/>
            <person name="Sorensen T."/>
            <person name="Nielsen M.R."/>
            <person name="Sondergaard T.E."/>
            <person name="Sorensen J.L."/>
            <person name="Fitzpatrick D.A."/>
            <person name="Frisvad J.C."/>
            <person name="Nielsen K.L."/>
        </authorList>
    </citation>
    <scope>NUCLEOTIDE SEQUENCE</scope>
    <source>
        <strain evidence="9">IBT 22155</strain>
    </source>
</reference>
<dbReference type="Pfam" id="PF00172">
    <property type="entry name" value="Zn_clus"/>
    <property type="match status" value="1"/>
</dbReference>
<dbReference type="SUPFAM" id="SSF57701">
    <property type="entry name" value="Zn2/Cys6 DNA-binding domain"/>
    <property type="match status" value="1"/>
</dbReference>
<dbReference type="Pfam" id="PF04082">
    <property type="entry name" value="Fungal_trans"/>
    <property type="match status" value="1"/>
</dbReference>
<organism evidence="9 10">
    <name type="scientific">Penicillium bovifimosum</name>
    <dbReference type="NCBI Taxonomy" id="126998"/>
    <lineage>
        <taxon>Eukaryota</taxon>
        <taxon>Fungi</taxon>
        <taxon>Dikarya</taxon>
        <taxon>Ascomycota</taxon>
        <taxon>Pezizomycotina</taxon>
        <taxon>Eurotiomycetes</taxon>
        <taxon>Eurotiomycetidae</taxon>
        <taxon>Eurotiales</taxon>
        <taxon>Aspergillaceae</taxon>
        <taxon>Penicillium</taxon>
    </lineage>
</organism>
<dbReference type="AlphaFoldDB" id="A0A9W9HAB6"/>
<evidence type="ECO:0000256" key="7">
    <source>
        <dbReference type="SAM" id="MobiDB-lite"/>
    </source>
</evidence>
<evidence type="ECO:0000259" key="8">
    <source>
        <dbReference type="PROSITE" id="PS50048"/>
    </source>
</evidence>
<evidence type="ECO:0000256" key="2">
    <source>
        <dbReference type="ARBA" id="ARBA00022723"/>
    </source>
</evidence>
<dbReference type="GO" id="GO:0003677">
    <property type="term" value="F:DNA binding"/>
    <property type="evidence" value="ECO:0007669"/>
    <property type="project" value="UniProtKB-KW"/>
</dbReference>
<comment type="caution">
    <text evidence="9">The sequence shown here is derived from an EMBL/GenBank/DDBJ whole genome shotgun (WGS) entry which is preliminary data.</text>
</comment>
<dbReference type="GeneID" id="81401660"/>
<dbReference type="OrthoDB" id="3037908at2759"/>
<dbReference type="Proteomes" id="UP001149079">
    <property type="component" value="Unassembled WGS sequence"/>
</dbReference>
<dbReference type="GO" id="GO:0006351">
    <property type="term" value="P:DNA-templated transcription"/>
    <property type="evidence" value="ECO:0007669"/>
    <property type="project" value="InterPro"/>
</dbReference>
<keyword evidence="5" id="KW-0804">Transcription</keyword>
<feature type="domain" description="Zn(2)-C6 fungal-type" evidence="8">
    <location>
        <begin position="18"/>
        <end position="48"/>
    </location>
</feature>
<dbReference type="InterPro" id="IPR007219">
    <property type="entry name" value="XnlR_reg_dom"/>
</dbReference>
<evidence type="ECO:0000313" key="10">
    <source>
        <dbReference type="Proteomes" id="UP001149079"/>
    </source>
</evidence>
<reference evidence="9" key="1">
    <citation type="submission" date="2022-11" db="EMBL/GenBank/DDBJ databases">
        <authorList>
            <person name="Petersen C."/>
        </authorList>
    </citation>
    <scope>NUCLEOTIDE SEQUENCE</scope>
    <source>
        <strain evidence="9">IBT 22155</strain>
    </source>
</reference>
<evidence type="ECO:0000256" key="6">
    <source>
        <dbReference type="ARBA" id="ARBA00023242"/>
    </source>
</evidence>
<dbReference type="GO" id="GO:0005634">
    <property type="term" value="C:nucleus"/>
    <property type="evidence" value="ECO:0007669"/>
    <property type="project" value="UniProtKB-SubCell"/>
</dbReference>
<keyword evidence="4" id="KW-0238">DNA-binding</keyword>
<gene>
    <name evidence="9" type="ORF">N7515_001746</name>
</gene>
<dbReference type="InterPro" id="IPR036864">
    <property type="entry name" value="Zn2-C6_fun-type_DNA-bd_sf"/>
</dbReference>
<proteinExistence type="predicted"/>
<dbReference type="PANTHER" id="PTHR47338">
    <property type="entry name" value="ZN(II)2CYS6 TRANSCRIPTION FACTOR (EUROFUNG)-RELATED"/>
    <property type="match status" value="1"/>
</dbReference>
<evidence type="ECO:0000256" key="5">
    <source>
        <dbReference type="ARBA" id="ARBA00023163"/>
    </source>
</evidence>
<dbReference type="GO" id="GO:0000981">
    <property type="term" value="F:DNA-binding transcription factor activity, RNA polymerase II-specific"/>
    <property type="evidence" value="ECO:0007669"/>
    <property type="project" value="InterPro"/>
</dbReference>
<dbReference type="GO" id="GO:0008270">
    <property type="term" value="F:zinc ion binding"/>
    <property type="evidence" value="ECO:0007669"/>
    <property type="project" value="InterPro"/>
</dbReference>
<name>A0A9W9HAB6_9EURO</name>
<keyword evidence="3" id="KW-0805">Transcription regulation</keyword>
<dbReference type="InterPro" id="IPR001138">
    <property type="entry name" value="Zn2Cys6_DnaBD"/>
</dbReference>
<evidence type="ECO:0000256" key="4">
    <source>
        <dbReference type="ARBA" id="ARBA00023125"/>
    </source>
</evidence>
<dbReference type="EMBL" id="JAPQKL010000002">
    <property type="protein sequence ID" value="KAJ5142959.1"/>
    <property type="molecule type" value="Genomic_DNA"/>
</dbReference>
<evidence type="ECO:0000256" key="1">
    <source>
        <dbReference type="ARBA" id="ARBA00004123"/>
    </source>
</evidence>
<dbReference type="CDD" id="cd00067">
    <property type="entry name" value="GAL4"/>
    <property type="match status" value="1"/>
</dbReference>
<dbReference type="PANTHER" id="PTHR47338:SF3">
    <property type="entry name" value="C6 FINGER DOMAIN TRANSCRIPTION FACTOR DBAA-RELATED"/>
    <property type="match status" value="1"/>
</dbReference>
<dbReference type="Gene3D" id="4.10.240.10">
    <property type="entry name" value="Zn(2)-C6 fungal-type DNA-binding domain"/>
    <property type="match status" value="1"/>
</dbReference>
<dbReference type="SMART" id="SM00066">
    <property type="entry name" value="GAL4"/>
    <property type="match status" value="1"/>
</dbReference>
<keyword evidence="6" id="KW-0539">Nucleus</keyword>
<dbReference type="RefSeq" id="XP_056524603.1">
    <property type="nucleotide sequence ID" value="XM_056662490.1"/>
</dbReference>
<protein>
    <recommendedName>
        <fullName evidence="8">Zn(2)-C6 fungal-type domain-containing protein</fullName>
    </recommendedName>
</protein>
<sequence length="620" mass="68859">MDSITVPIKPRRQQSGLACEECRSRKLKCDMGEPQCGTCYNLGVTCITNPLRRPRGPRKGHVKTLKSRIATLERQLYGTTEILPGTPTSRGENGGCKSSDEEQLTGKCLSDAAGEHVIEITPNGGADYTEYLMGTQPMDLSGWASTIPLDFQGDLDKQMNTYPCSSTSSSPSPLIAAPKSTSNLVLETSFLFPDLTSHPMQPMSLPPLATQPPVQLTPLECADLDDMFFERAYLFAPIINQQRYYARAAVESRTSEPFSCLQYAMRMLAASMGSQFKAILPMLYTHTSGTLDAWDRNMPDEAIPIEIVQAQLLLALYGILKDDPRKGWASAGRCFHLVHRAKLDQIDNPSTRRSCRLSEVEVEERRRTFWTAYALDRYANLVHELPLTLNDQMILTRLPATETAFRRQGAIMTEFLASAMSQKTNQPLSPYAKSMVIVTILARCLAHRNQCNVERITDPTSQEYLARHCALDKILTQEIETILTSVSADLEPCNPTRLYIEMLAEAAILVLFTALSSISEGADELYRGYQKRACTAAERIHSQVQSLSQLGIFKVHPFTPIALFICAEFTRSCKTLNPNAVEQYKDISSSLRYLASANSLAGMLHMELQQNAGNGVDVRG</sequence>
<feature type="region of interest" description="Disordered" evidence="7">
    <location>
        <begin position="81"/>
        <end position="101"/>
    </location>
</feature>
<dbReference type="CDD" id="cd12148">
    <property type="entry name" value="fungal_TF_MHR"/>
    <property type="match status" value="1"/>
</dbReference>
<dbReference type="PROSITE" id="PS00463">
    <property type="entry name" value="ZN2_CY6_FUNGAL_1"/>
    <property type="match status" value="1"/>
</dbReference>